<dbReference type="Pfam" id="PF00096">
    <property type="entry name" value="zf-C2H2"/>
    <property type="match status" value="2"/>
</dbReference>
<dbReference type="GO" id="GO:0032502">
    <property type="term" value="P:developmental process"/>
    <property type="evidence" value="ECO:0007669"/>
    <property type="project" value="UniProtKB-ARBA"/>
</dbReference>
<evidence type="ECO:0000313" key="10">
    <source>
        <dbReference type="EMBL" id="CAD9239231.1"/>
    </source>
</evidence>
<dbReference type="FunFam" id="3.30.160.60:FF:000100">
    <property type="entry name" value="Zinc finger 45-like"/>
    <property type="match status" value="1"/>
</dbReference>
<dbReference type="InterPro" id="IPR050331">
    <property type="entry name" value="Zinc_finger"/>
</dbReference>
<evidence type="ECO:0000256" key="2">
    <source>
        <dbReference type="ARBA" id="ARBA00022723"/>
    </source>
</evidence>
<evidence type="ECO:0000256" key="3">
    <source>
        <dbReference type="ARBA" id="ARBA00022737"/>
    </source>
</evidence>
<keyword evidence="5" id="KW-0862">Zinc</keyword>
<dbReference type="Pfam" id="PF13912">
    <property type="entry name" value="zf-C2H2_6"/>
    <property type="match status" value="1"/>
</dbReference>
<dbReference type="GO" id="GO:0010468">
    <property type="term" value="P:regulation of gene expression"/>
    <property type="evidence" value="ECO:0007669"/>
    <property type="project" value="TreeGrafter"/>
</dbReference>
<protein>
    <recommendedName>
        <fullName evidence="9">C2H2-type domain-containing protein</fullName>
    </recommendedName>
</protein>
<dbReference type="PROSITE" id="PS00028">
    <property type="entry name" value="ZINC_FINGER_C2H2_1"/>
    <property type="match status" value="3"/>
</dbReference>
<feature type="domain" description="C2H2-type" evidence="9">
    <location>
        <begin position="498"/>
        <end position="526"/>
    </location>
</feature>
<dbReference type="PANTHER" id="PTHR16515:SF49">
    <property type="entry name" value="GASTRULA ZINC FINGER PROTEIN XLCGF49.1-LIKE-RELATED"/>
    <property type="match status" value="1"/>
</dbReference>
<dbReference type="AlphaFoldDB" id="A0A7S1TKC1"/>
<dbReference type="InterPro" id="IPR036236">
    <property type="entry name" value="Znf_C2H2_sf"/>
</dbReference>
<organism evidence="10">
    <name type="scientific">Erythrolobus australicus</name>
    <dbReference type="NCBI Taxonomy" id="1077150"/>
    <lineage>
        <taxon>Eukaryota</taxon>
        <taxon>Rhodophyta</taxon>
        <taxon>Bangiophyceae</taxon>
        <taxon>Porphyridiales</taxon>
        <taxon>Porphyridiaceae</taxon>
        <taxon>Erythrolobus</taxon>
    </lineage>
</organism>
<dbReference type="Gene3D" id="3.30.160.60">
    <property type="entry name" value="Classic Zinc Finger"/>
    <property type="match status" value="2"/>
</dbReference>
<evidence type="ECO:0000259" key="9">
    <source>
        <dbReference type="PROSITE" id="PS50157"/>
    </source>
</evidence>
<feature type="domain" description="C2H2-type" evidence="9">
    <location>
        <begin position="527"/>
        <end position="551"/>
    </location>
</feature>
<keyword evidence="4 7" id="KW-0863">Zinc-finger</keyword>
<dbReference type="PROSITE" id="PS50157">
    <property type="entry name" value="ZINC_FINGER_C2H2_2"/>
    <property type="match status" value="3"/>
</dbReference>
<dbReference type="SMART" id="SM00355">
    <property type="entry name" value="ZnF_C2H2"/>
    <property type="match status" value="3"/>
</dbReference>
<dbReference type="InterPro" id="IPR013087">
    <property type="entry name" value="Znf_C2H2_type"/>
</dbReference>
<reference evidence="10" key="1">
    <citation type="submission" date="2021-01" db="EMBL/GenBank/DDBJ databases">
        <authorList>
            <person name="Corre E."/>
            <person name="Pelletier E."/>
            <person name="Niang G."/>
            <person name="Scheremetjew M."/>
            <person name="Finn R."/>
            <person name="Kale V."/>
            <person name="Holt S."/>
            <person name="Cochrane G."/>
            <person name="Meng A."/>
            <person name="Brown T."/>
            <person name="Cohen L."/>
        </authorList>
    </citation>
    <scope>NUCLEOTIDE SEQUENCE</scope>
    <source>
        <strain evidence="10">CCMP3124</strain>
    </source>
</reference>
<keyword evidence="6" id="KW-0539">Nucleus</keyword>
<comment type="subcellular location">
    <subcellularLocation>
        <location evidence="1">Nucleus</location>
    </subcellularLocation>
</comment>
<name>A0A7S1TKC1_9RHOD</name>
<evidence type="ECO:0000256" key="8">
    <source>
        <dbReference type="SAM" id="MobiDB-lite"/>
    </source>
</evidence>
<feature type="domain" description="C2H2-type" evidence="9">
    <location>
        <begin position="469"/>
        <end position="497"/>
    </location>
</feature>
<accession>A0A7S1TKC1</accession>
<evidence type="ECO:0000256" key="7">
    <source>
        <dbReference type="PROSITE-ProRule" id="PRU00042"/>
    </source>
</evidence>
<feature type="region of interest" description="Disordered" evidence="8">
    <location>
        <begin position="431"/>
        <end position="451"/>
    </location>
</feature>
<sequence>MESEKGRGSRIGRAGGSFEYVAALLADSDVRSWLRGEGVDEGRSLLGSPLTHEQLNDAASIEFAEVDWNHASESNSSASAALVPTTPTIRSLFVPMFKKGSIVFMSVLFDSRYSTHFLRSSDAAARMLACTSFHRAVVDMSTTDALLILKSSRRQDDKISLELSVTSSLTNTLGEGFLLMPGALDRDPYRASALRRDLVMVSTVRKIPECSFCALRASSRDGCQCAPTLWNRSAPKSGSGYTSIPAVFKNDAQSLNVFWEYIRRFRGEVATRVFTTANFNSSSLALETVSVTRALCQHRVLRGAHAHEMRALLLSKLFIQHAVDRNIASELDVRRRIRGSHWEVQGALLNSKGAEDQVGGEAYLVETMDSAVEKSTTTSEPIVRRISNVWARNASHEAATQSASRTTSAAQDPEAHSGVFCTAEDVHLPRSSDKRSLSSDGSKAGSVAKRQRLSASEYVAGDVALSRKHECEHCGARFMQLSHLKAHVAQIHVAEYAHACDECGKKFKTIGNLNQHTRTVHATDRNFTCNSCGKSYKQSSKLRRHMRTAHV</sequence>
<gene>
    <name evidence="10" type="ORF">EAUS1353_LOCUS967</name>
</gene>
<evidence type="ECO:0000256" key="4">
    <source>
        <dbReference type="ARBA" id="ARBA00022771"/>
    </source>
</evidence>
<dbReference type="FunFam" id="3.30.160.60:FF:000202">
    <property type="entry name" value="Zinc finger protein 574"/>
    <property type="match status" value="1"/>
</dbReference>
<dbReference type="GO" id="GO:0005634">
    <property type="term" value="C:nucleus"/>
    <property type="evidence" value="ECO:0007669"/>
    <property type="project" value="UniProtKB-SubCell"/>
</dbReference>
<proteinExistence type="predicted"/>
<evidence type="ECO:0000256" key="1">
    <source>
        <dbReference type="ARBA" id="ARBA00004123"/>
    </source>
</evidence>
<keyword evidence="2" id="KW-0479">Metal-binding</keyword>
<dbReference type="EMBL" id="HBGI01001501">
    <property type="protein sequence ID" value="CAD9239231.1"/>
    <property type="molecule type" value="Transcribed_RNA"/>
</dbReference>
<dbReference type="SUPFAM" id="SSF57667">
    <property type="entry name" value="beta-beta-alpha zinc fingers"/>
    <property type="match status" value="2"/>
</dbReference>
<dbReference type="PANTHER" id="PTHR16515">
    <property type="entry name" value="PR DOMAIN ZINC FINGER PROTEIN"/>
    <property type="match status" value="1"/>
</dbReference>
<evidence type="ECO:0000256" key="6">
    <source>
        <dbReference type="ARBA" id="ARBA00023242"/>
    </source>
</evidence>
<dbReference type="GO" id="GO:0008270">
    <property type="term" value="F:zinc ion binding"/>
    <property type="evidence" value="ECO:0007669"/>
    <property type="project" value="UniProtKB-KW"/>
</dbReference>
<evidence type="ECO:0000256" key="5">
    <source>
        <dbReference type="ARBA" id="ARBA00022833"/>
    </source>
</evidence>
<keyword evidence="3" id="KW-0677">Repeat</keyword>